<evidence type="ECO:0000313" key="7">
    <source>
        <dbReference type="Proteomes" id="UP000322976"/>
    </source>
</evidence>
<comment type="caution">
    <text evidence="6">The sequence shown here is derived from an EMBL/GenBank/DDBJ whole genome shotgun (WGS) entry which is preliminary data.</text>
</comment>
<evidence type="ECO:0000256" key="1">
    <source>
        <dbReference type="ARBA" id="ARBA00004141"/>
    </source>
</evidence>
<sequence length="185" mass="20392">MNAVDLVVAVMIFIPGIIGFYRGLVLTVSSLIGSIANWYLAFRLYPYILHELYTSKSLVDFMEGLAKNAPAPDRAAFIAISLISFMLAYLLINLAIKIIISIVNSVAGLPVLRGINKLGGMAAGLIEGFLLTCFIFLIIQMVRDILPVYVVSAIADSTLGSWFLKNNLFMNLIPAELYMWKEIVP</sequence>
<reference evidence="6 7" key="1">
    <citation type="submission" date="2019-08" db="EMBL/GenBank/DDBJ databases">
        <title>Calorimonas adulescens gen. nov., sp. nov., an anaerobic thermophilic bacterium from Sakhalin hot spring.</title>
        <authorList>
            <person name="Khomyakova M.A."/>
            <person name="Merkel A.Y."/>
            <person name="Novikov A."/>
            <person name="Bonch-Osmolovskaya E.A."/>
            <person name="Slobodkin A.I."/>
        </authorList>
    </citation>
    <scope>NUCLEOTIDE SEQUENCE [LARGE SCALE GENOMIC DNA]</scope>
    <source>
        <strain evidence="6 7">A05MB</strain>
    </source>
</reference>
<feature type="transmembrane region" description="Helical" evidence="5">
    <location>
        <begin position="75"/>
        <end position="100"/>
    </location>
</feature>
<dbReference type="GO" id="GO:0016020">
    <property type="term" value="C:membrane"/>
    <property type="evidence" value="ECO:0007669"/>
    <property type="project" value="UniProtKB-SubCell"/>
</dbReference>
<dbReference type="RefSeq" id="WP_149546130.1">
    <property type="nucleotide sequence ID" value="NZ_VTPS01000022.1"/>
</dbReference>
<evidence type="ECO:0000256" key="4">
    <source>
        <dbReference type="ARBA" id="ARBA00023136"/>
    </source>
</evidence>
<dbReference type="InterPro" id="IPR003825">
    <property type="entry name" value="Colicin-V_CvpA"/>
</dbReference>
<dbReference type="PANTHER" id="PTHR37306">
    <property type="entry name" value="COLICIN V PRODUCTION PROTEIN"/>
    <property type="match status" value="1"/>
</dbReference>
<dbReference type="PANTHER" id="PTHR37306:SF1">
    <property type="entry name" value="COLICIN V PRODUCTION PROTEIN"/>
    <property type="match status" value="1"/>
</dbReference>
<gene>
    <name evidence="6" type="ORF">FWJ32_11625</name>
</gene>
<evidence type="ECO:0000256" key="3">
    <source>
        <dbReference type="ARBA" id="ARBA00022989"/>
    </source>
</evidence>
<keyword evidence="2 5" id="KW-0812">Transmembrane</keyword>
<proteinExistence type="predicted"/>
<dbReference type="EMBL" id="VTPS01000022">
    <property type="protein sequence ID" value="TZE80845.1"/>
    <property type="molecule type" value="Genomic_DNA"/>
</dbReference>
<dbReference type="Pfam" id="PF02674">
    <property type="entry name" value="Colicin_V"/>
    <property type="match status" value="1"/>
</dbReference>
<evidence type="ECO:0000313" key="6">
    <source>
        <dbReference type="EMBL" id="TZE80845.1"/>
    </source>
</evidence>
<feature type="transmembrane region" description="Helical" evidence="5">
    <location>
        <begin position="6"/>
        <end position="24"/>
    </location>
</feature>
<organism evidence="6 7">
    <name type="scientific">Calorimonas adulescens</name>
    <dbReference type="NCBI Taxonomy" id="2606906"/>
    <lineage>
        <taxon>Bacteria</taxon>
        <taxon>Bacillati</taxon>
        <taxon>Bacillota</taxon>
        <taxon>Clostridia</taxon>
        <taxon>Thermoanaerobacterales</taxon>
        <taxon>Thermoanaerobacteraceae</taxon>
        <taxon>Calorimonas</taxon>
    </lineage>
</organism>
<keyword evidence="7" id="KW-1185">Reference proteome</keyword>
<dbReference type="AlphaFoldDB" id="A0A5D8Q7X3"/>
<dbReference type="Proteomes" id="UP000322976">
    <property type="component" value="Unassembled WGS sequence"/>
</dbReference>
<feature type="transmembrane region" description="Helical" evidence="5">
    <location>
        <begin position="145"/>
        <end position="164"/>
    </location>
</feature>
<name>A0A5D8Q7X3_9THEO</name>
<protein>
    <submittedName>
        <fullName evidence="6">CvpA family protein</fullName>
    </submittedName>
</protein>
<comment type="subcellular location">
    <subcellularLocation>
        <location evidence="1">Membrane</location>
        <topology evidence="1">Multi-pass membrane protein</topology>
    </subcellularLocation>
</comment>
<evidence type="ECO:0000256" key="2">
    <source>
        <dbReference type="ARBA" id="ARBA00022692"/>
    </source>
</evidence>
<feature type="transmembrane region" description="Helical" evidence="5">
    <location>
        <begin position="121"/>
        <end position="139"/>
    </location>
</feature>
<keyword evidence="4 5" id="KW-0472">Membrane</keyword>
<evidence type="ECO:0000256" key="5">
    <source>
        <dbReference type="SAM" id="Phobius"/>
    </source>
</evidence>
<keyword evidence="3 5" id="KW-1133">Transmembrane helix</keyword>
<accession>A0A5D8Q7X3</accession>
<dbReference type="GO" id="GO:0009403">
    <property type="term" value="P:toxin biosynthetic process"/>
    <property type="evidence" value="ECO:0007669"/>
    <property type="project" value="InterPro"/>
</dbReference>